<organism evidence="3 4">
    <name type="scientific">Phytophthora fragariaefolia</name>
    <dbReference type="NCBI Taxonomy" id="1490495"/>
    <lineage>
        <taxon>Eukaryota</taxon>
        <taxon>Sar</taxon>
        <taxon>Stramenopiles</taxon>
        <taxon>Oomycota</taxon>
        <taxon>Peronosporomycetes</taxon>
        <taxon>Peronosporales</taxon>
        <taxon>Peronosporaceae</taxon>
        <taxon>Phytophthora</taxon>
    </lineage>
</organism>
<keyword evidence="4" id="KW-1185">Reference proteome</keyword>
<protein>
    <submittedName>
        <fullName evidence="3">Unnamed protein product</fullName>
    </submittedName>
</protein>
<accession>A0A9W6XEM7</accession>
<dbReference type="Proteomes" id="UP001165121">
    <property type="component" value="Unassembled WGS sequence"/>
</dbReference>
<reference evidence="3" key="1">
    <citation type="submission" date="2023-04" db="EMBL/GenBank/DDBJ databases">
        <title>Phytophthora fragariaefolia NBRC 109709.</title>
        <authorList>
            <person name="Ichikawa N."/>
            <person name="Sato H."/>
            <person name="Tonouchi N."/>
        </authorList>
    </citation>
    <scope>NUCLEOTIDE SEQUENCE</scope>
    <source>
        <strain evidence="3">NBRC 109709</strain>
    </source>
</reference>
<dbReference type="InterPro" id="IPR000305">
    <property type="entry name" value="GIY-YIG_endonuc"/>
</dbReference>
<evidence type="ECO:0000259" key="2">
    <source>
        <dbReference type="Pfam" id="PF01541"/>
    </source>
</evidence>
<gene>
    <name evidence="3" type="ORF">Pfra01_001020400</name>
</gene>
<evidence type="ECO:0000313" key="3">
    <source>
        <dbReference type="EMBL" id="GMF36937.1"/>
    </source>
</evidence>
<name>A0A9W6XEM7_9STRA</name>
<feature type="compositionally biased region" description="Basic residues" evidence="1">
    <location>
        <begin position="398"/>
        <end position="414"/>
    </location>
</feature>
<feature type="domain" description="GIY-YIG" evidence="2">
    <location>
        <begin position="243"/>
        <end position="324"/>
    </location>
</feature>
<feature type="region of interest" description="Disordered" evidence="1">
    <location>
        <begin position="398"/>
        <end position="420"/>
    </location>
</feature>
<evidence type="ECO:0000256" key="1">
    <source>
        <dbReference type="SAM" id="MobiDB-lite"/>
    </source>
</evidence>
<comment type="caution">
    <text evidence="3">The sequence shown here is derived from an EMBL/GenBank/DDBJ whole genome shotgun (WGS) entry which is preliminary data.</text>
</comment>
<sequence length="420" mass="46787">MYKDIKVSSDIPATKLKRAVKTGILSLTKEQLHGSGATLCVHPETAMKIQKAKRAGRGVRLLITPHEIEYPMTVLNGRGVHGGSIWSKIWSGLKSGFKYAKDTGILSKLADAAVAPVSAYTGNPGAIMAARQGLKSLTGIGIEEEGGKLTLADVKTAGSKALAYAKRKGLITDAVDLVEKKLIEKAERPEHVDLIKQVRKGVRAKFGVGVGQKKKLVKGSAEAKAHMAALRAMRKSGGSFRLHIKSNLVYVGSTMNEIKYRWQQHKCLYKAWCDGKKESAGCALFKYFEEFGIDEFKCFLVKRYEVIDRAHLEAYETLWIKKLKGCNRNLPFAIKKLADKALYAKNSESRIKKVRAYAETNKDLIAQRTKQYRQKNKDAIKAKISESFLCDCGGRWSKKGHGKPRHDRTNKHRQWLASQE</sequence>
<dbReference type="Pfam" id="PF01541">
    <property type="entry name" value="GIY-YIG"/>
    <property type="match status" value="1"/>
</dbReference>
<dbReference type="OrthoDB" id="119994at2759"/>
<evidence type="ECO:0000313" key="4">
    <source>
        <dbReference type="Proteomes" id="UP001165121"/>
    </source>
</evidence>
<dbReference type="InterPro" id="IPR035901">
    <property type="entry name" value="GIY-YIG_endonuc_sf"/>
</dbReference>
<proteinExistence type="predicted"/>
<dbReference type="AlphaFoldDB" id="A0A9W6XEM7"/>
<dbReference type="Gene3D" id="3.40.1440.10">
    <property type="entry name" value="GIY-YIG endonuclease"/>
    <property type="match status" value="1"/>
</dbReference>
<dbReference type="EMBL" id="BSXT01000976">
    <property type="protein sequence ID" value="GMF36937.1"/>
    <property type="molecule type" value="Genomic_DNA"/>
</dbReference>